<keyword evidence="1" id="KW-0802">TPR repeat</keyword>
<sequence>MPEDALMLLARARNAAFAEAARGNLGQGLGILQDALDDEPMSHELLADMGALLLVAGRHEQAANCAERALKIHPDHGPSLYTLGFALSGRGQKKQAIEVLSALKSGPAADSLRAESPELMPVAMTELQRLLG</sequence>
<evidence type="ECO:0000256" key="1">
    <source>
        <dbReference type="PROSITE-ProRule" id="PRU00339"/>
    </source>
</evidence>
<name>A0ABU1YIZ4_ROSSA</name>
<feature type="repeat" description="TPR" evidence="1">
    <location>
        <begin position="43"/>
        <end position="76"/>
    </location>
</feature>
<accession>A0ABU1YIZ4</accession>
<comment type="caution">
    <text evidence="2">The sequence shown here is derived from an EMBL/GenBank/DDBJ whole genome shotgun (WGS) entry which is preliminary data.</text>
</comment>
<dbReference type="SUPFAM" id="SSF48452">
    <property type="entry name" value="TPR-like"/>
    <property type="match status" value="1"/>
</dbReference>
<evidence type="ECO:0000313" key="3">
    <source>
        <dbReference type="Proteomes" id="UP001180453"/>
    </source>
</evidence>
<dbReference type="PROSITE" id="PS50005">
    <property type="entry name" value="TPR"/>
    <property type="match status" value="1"/>
</dbReference>
<organism evidence="2 3">
    <name type="scientific">Roseateles saccharophilus</name>
    <name type="common">Pseudomonas saccharophila</name>
    <dbReference type="NCBI Taxonomy" id="304"/>
    <lineage>
        <taxon>Bacteria</taxon>
        <taxon>Pseudomonadati</taxon>
        <taxon>Pseudomonadota</taxon>
        <taxon>Betaproteobacteria</taxon>
        <taxon>Burkholderiales</taxon>
        <taxon>Sphaerotilaceae</taxon>
        <taxon>Roseateles</taxon>
    </lineage>
</organism>
<dbReference type="Proteomes" id="UP001180453">
    <property type="component" value="Unassembled WGS sequence"/>
</dbReference>
<gene>
    <name evidence="2" type="ORF">J2X20_001446</name>
</gene>
<reference evidence="2 3" key="1">
    <citation type="submission" date="2023-07" db="EMBL/GenBank/DDBJ databases">
        <title>Sorghum-associated microbial communities from plants grown in Nebraska, USA.</title>
        <authorList>
            <person name="Schachtman D."/>
        </authorList>
    </citation>
    <scope>NUCLEOTIDE SEQUENCE [LARGE SCALE GENOMIC DNA]</scope>
    <source>
        <strain evidence="2 3">BE314</strain>
    </source>
</reference>
<dbReference type="InterPro" id="IPR019734">
    <property type="entry name" value="TPR_rpt"/>
</dbReference>
<dbReference type="InterPro" id="IPR011990">
    <property type="entry name" value="TPR-like_helical_dom_sf"/>
</dbReference>
<evidence type="ECO:0000313" key="2">
    <source>
        <dbReference type="EMBL" id="MDR7268817.1"/>
    </source>
</evidence>
<dbReference type="Gene3D" id="1.25.40.10">
    <property type="entry name" value="Tetratricopeptide repeat domain"/>
    <property type="match status" value="1"/>
</dbReference>
<dbReference type="RefSeq" id="WP_310262946.1">
    <property type="nucleotide sequence ID" value="NZ_JAVDXU010000001.1"/>
</dbReference>
<protein>
    <submittedName>
        <fullName evidence="2">Tetratricopeptide (TPR) repeat protein</fullName>
    </submittedName>
</protein>
<proteinExistence type="predicted"/>
<dbReference type="EMBL" id="JAVDXU010000001">
    <property type="protein sequence ID" value="MDR7268817.1"/>
    <property type="molecule type" value="Genomic_DNA"/>
</dbReference>
<keyword evidence="3" id="KW-1185">Reference proteome</keyword>
<dbReference type="Pfam" id="PF14559">
    <property type="entry name" value="TPR_19"/>
    <property type="match status" value="1"/>
</dbReference>